<feature type="signal peptide" evidence="1">
    <location>
        <begin position="1"/>
        <end position="16"/>
    </location>
</feature>
<keyword evidence="3" id="KW-1185">Reference proteome</keyword>
<reference evidence="2 3" key="1">
    <citation type="submission" date="2019-02" db="EMBL/GenBank/DDBJ databases">
        <title>Deep-cultivation of Planctomycetes and their phenomic and genomic characterization uncovers novel biology.</title>
        <authorList>
            <person name="Wiegand S."/>
            <person name="Jogler M."/>
            <person name="Boedeker C."/>
            <person name="Pinto D."/>
            <person name="Vollmers J."/>
            <person name="Rivas-Marin E."/>
            <person name="Kohn T."/>
            <person name="Peeters S.H."/>
            <person name="Heuer A."/>
            <person name="Rast P."/>
            <person name="Oberbeckmann S."/>
            <person name="Bunk B."/>
            <person name="Jeske O."/>
            <person name="Meyerdierks A."/>
            <person name="Storesund J.E."/>
            <person name="Kallscheuer N."/>
            <person name="Luecker S."/>
            <person name="Lage O.M."/>
            <person name="Pohl T."/>
            <person name="Merkel B.J."/>
            <person name="Hornburger P."/>
            <person name="Mueller R.-W."/>
            <person name="Bruemmer F."/>
            <person name="Labrenz M."/>
            <person name="Spormann A.M."/>
            <person name="Op den Camp H."/>
            <person name="Overmann J."/>
            <person name="Amann R."/>
            <person name="Jetten M.S.M."/>
            <person name="Mascher T."/>
            <person name="Medema M.H."/>
            <person name="Devos D.P."/>
            <person name="Kaster A.-K."/>
            <person name="Ovreas L."/>
            <person name="Rohde M."/>
            <person name="Galperin M.Y."/>
            <person name="Jogler C."/>
        </authorList>
    </citation>
    <scope>NUCLEOTIDE SEQUENCE [LARGE SCALE GENOMIC DNA]</scope>
    <source>
        <strain evidence="2 3">ETA_A8</strain>
    </source>
</reference>
<evidence type="ECO:0008006" key="4">
    <source>
        <dbReference type="Google" id="ProtNLM"/>
    </source>
</evidence>
<gene>
    <name evidence="2" type="ORF">ETAA8_26200</name>
</gene>
<accession>A0A517YBN0</accession>
<evidence type="ECO:0000313" key="2">
    <source>
        <dbReference type="EMBL" id="QDU27532.1"/>
    </source>
</evidence>
<dbReference type="AlphaFoldDB" id="A0A517YBN0"/>
<name>A0A517YBN0_9BACT</name>
<dbReference type="Proteomes" id="UP000315017">
    <property type="component" value="Chromosome"/>
</dbReference>
<sequence precursor="true">MVALAMLLAVPALAPAQVTRTVTWPAEKTVGNFHCHADFPFGRDELLLAQLGELSREISEILGLPPAREPVHLFLLHDRETYQAYMKQHFPRVPARRAMFIKSKGPGMVFAYKGDEFEIDVRHESTHAVLHAVVRDLPLWLDEGLAEYFEVRRDDRPSNNPHLADIRQQLRAGHAPRLEALEAITEFDDLGRAEYRDSFGWVHFMLHGPRAAHEELVAYLTDQQQGRDTEPLSSRLRRRLPDLDRRFIEHIRP</sequence>
<organism evidence="2 3">
    <name type="scientific">Anatilimnocola aggregata</name>
    <dbReference type="NCBI Taxonomy" id="2528021"/>
    <lineage>
        <taxon>Bacteria</taxon>
        <taxon>Pseudomonadati</taxon>
        <taxon>Planctomycetota</taxon>
        <taxon>Planctomycetia</taxon>
        <taxon>Pirellulales</taxon>
        <taxon>Pirellulaceae</taxon>
        <taxon>Anatilimnocola</taxon>
    </lineage>
</organism>
<dbReference type="EMBL" id="CP036274">
    <property type="protein sequence ID" value="QDU27532.1"/>
    <property type="molecule type" value="Genomic_DNA"/>
</dbReference>
<feature type="chain" id="PRO_5022208063" description="DUF1570 domain-containing protein" evidence="1">
    <location>
        <begin position="17"/>
        <end position="253"/>
    </location>
</feature>
<keyword evidence="1" id="KW-0732">Signal</keyword>
<protein>
    <recommendedName>
        <fullName evidence="4">DUF1570 domain-containing protein</fullName>
    </recommendedName>
</protein>
<dbReference type="KEGG" id="aagg:ETAA8_26200"/>
<evidence type="ECO:0000313" key="3">
    <source>
        <dbReference type="Proteomes" id="UP000315017"/>
    </source>
</evidence>
<proteinExistence type="predicted"/>
<evidence type="ECO:0000256" key="1">
    <source>
        <dbReference type="SAM" id="SignalP"/>
    </source>
</evidence>